<dbReference type="InterPro" id="IPR000719">
    <property type="entry name" value="Prot_kinase_dom"/>
</dbReference>
<dbReference type="PANTHER" id="PTHR48008">
    <property type="entry name" value="LEUCINE-RICH REPEAT RECEPTOR-LIKE PROTEIN KINASE IMK3-RELATED"/>
    <property type="match status" value="1"/>
</dbReference>
<reference evidence="3" key="1">
    <citation type="submission" date="2023-05" db="EMBL/GenBank/DDBJ databases">
        <authorList>
            <person name="Huff M."/>
        </authorList>
    </citation>
    <scope>NUCLEOTIDE SEQUENCE</scope>
</reference>
<evidence type="ECO:0000259" key="2">
    <source>
        <dbReference type="PROSITE" id="PS50011"/>
    </source>
</evidence>
<name>A0AAD1YXE5_9LAMI</name>
<dbReference type="GO" id="GO:0004672">
    <property type="term" value="F:protein kinase activity"/>
    <property type="evidence" value="ECO:0007669"/>
    <property type="project" value="InterPro"/>
</dbReference>
<dbReference type="Proteomes" id="UP000834106">
    <property type="component" value="Chromosome 4"/>
</dbReference>
<sequence>MQLEDIEGKKLVEKTVDFEPGTTLWVSYYGLMQATEGYSKSHLLGAGSFGSVYRGTLNNGRDVAVKVFHLHLQNAFKSFDVECEPSNVLLNEDMVAHLCDFGIAKLLGEGESNVYTTTLGTLGYIAPEYGLEGLVSSRCDVYSYGITLTEVFTRKKPSSESFSGDISLRSWVNDSMPNAMPQIMGQKKNTTQKS</sequence>
<keyword evidence="1" id="KW-0547">Nucleotide-binding</keyword>
<protein>
    <recommendedName>
        <fullName evidence="2">Protein kinase domain-containing protein</fullName>
    </recommendedName>
</protein>
<dbReference type="PANTHER" id="PTHR48008:SF14">
    <property type="entry name" value="PROTEIN KINASE DOMAIN-CONTAINING PROTEIN"/>
    <property type="match status" value="1"/>
</dbReference>
<dbReference type="PROSITE" id="PS00107">
    <property type="entry name" value="PROTEIN_KINASE_ATP"/>
    <property type="match status" value="1"/>
</dbReference>
<keyword evidence="4" id="KW-1185">Reference proteome</keyword>
<dbReference type="Pfam" id="PF00069">
    <property type="entry name" value="Pkinase"/>
    <property type="match status" value="1"/>
</dbReference>
<feature type="binding site" evidence="1">
    <location>
        <position position="66"/>
    </location>
    <ligand>
        <name>ATP</name>
        <dbReference type="ChEBI" id="CHEBI:30616"/>
    </ligand>
</feature>
<dbReference type="AlphaFoldDB" id="A0AAD1YXE5"/>
<dbReference type="EMBL" id="OU503039">
    <property type="protein sequence ID" value="CAI9759059.1"/>
    <property type="molecule type" value="Genomic_DNA"/>
</dbReference>
<dbReference type="GO" id="GO:0005524">
    <property type="term" value="F:ATP binding"/>
    <property type="evidence" value="ECO:0007669"/>
    <property type="project" value="UniProtKB-UniRule"/>
</dbReference>
<dbReference type="InterPro" id="IPR011009">
    <property type="entry name" value="Kinase-like_dom_sf"/>
</dbReference>
<gene>
    <name evidence="3" type="ORF">FPE_LOCUS6489</name>
</gene>
<dbReference type="Gene3D" id="1.10.510.10">
    <property type="entry name" value="Transferase(Phosphotransferase) domain 1"/>
    <property type="match status" value="2"/>
</dbReference>
<proteinExistence type="predicted"/>
<dbReference type="InterPro" id="IPR052451">
    <property type="entry name" value="Ser/Thr_kinase-like"/>
</dbReference>
<keyword evidence="1" id="KW-0067">ATP-binding</keyword>
<dbReference type="PROSITE" id="PS50011">
    <property type="entry name" value="PROTEIN_KINASE_DOM"/>
    <property type="match status" value="1"/>
</dbReference>
<dbReference type="SUPFAM" id="SSF56112">
    <property type="entry name" value="Protein kinase-like (PK-like)"/>
    <property type="match status" value="1"/>
</dbReference>
<evidence type="ECO:0000313" key="3">
    <source>
        <dbReference type="EMBL" id="CAI9759059.1"/>
    </source>
</evidence>
<evidence type="ECO:0000313" key="4">
    <source>
        <dbReference type="Proteomes" id="UP000834106"/>
    </source>
</evidence>
<dbReference type="Pfam" id="PF03109">
    <property type="entry name" value="ABC1"/>
    <property type="match status" value="1"/>
</dbReference>
<organism evidence="3 4">
    <name type="scientific">Fraxinus pennsylvanica</name>
    <dbReference type="NCBI Taxonomy" id="56036"/>
    <lineage>
        <taxon>Eukaryota</taxon>
        <taxon>Viridiplantae</taxon>
        <taxon>Streptophyta</taxon>
        <taxon>Embryophyta</taxon>
        <taxon>Tracheophyta</taxon>
        <taxon>Spermatophyta</taxon>
        <taxon>Magnoliopsida</taxon>
        <taxon>eudicotyledons</taxon>
        <taxon>Gunneridae</taxon>
        <taxon>Pentapetalae</taxon>
        <taxon>asterids</taxon>
        <taxon>lamiids</taxon>
        <taxon>Lamiales</taxon>
        <taxon>Oleaceae</taxon>
        <taxon>Oleeae</taxon>
        <taxon>Fraxinus</taxon>
    </lineage>
</organism>
<feature type="domain" description="Protein kinase" evidence="2">
    <location>
        <begin position="1"/>
        <end position="194"/>
    </location>
</feature>
<dbReference type="InterPro" id="IPR017441">
    <property type="entry name" value="Protein_kinase_ATP_BS"/>
</dbReference>
<dbReference type="InterPro" id="IPR004147">
    <property type="entry name" value="ABC1_dom"/>
</dbReference>
<evidence type="ECO:0000256" key="1">
    <source>
        <dbReference type="PROSITE-ProRule" id="PRU10141"/>
    </source>
</evidence>
<accession>A0AAD1YXE5</accession>